<evidence type="ECO:0000256" key="3">
    <source>
        <dbReference type="ARBA" id="ARBA00022553"/>
    </source>
</evidence>
<evidence type="ECO:0000313" key="10">
    <source>
        <dbReference type="EMBL" id="SPJ24018.1"/>
    </source>
</evidence>
<evidence type="ECO:0000313" key="11">
    <source>
        <dbReference type="Proteomes" id="UP000244912"/>
    </source>
</evidence>
<dbReference type="InterPro" id="IPR003594">
    <property type="entry name" value="HATPase_dom"/>
</dbReference>
<evidence type="ECO:0000259" key="8">
    <source>
        <dbReference type="PROSITE" id="PS50109"/>
    </source>
</evidence>
<dbReference type="Pfam" id="PF02518">
    <property type="entry name" value="HATPase_c"/>
    <property type="match status" value="1"/>
</dbReference>
<dbReference type="GO" id="GO:0000155">
    <property type="term" value="F:phosphorelay sensor kinase activity"/>
    <property type="evidence" value="ECO:0007669"/>
    <property type="project" value="InterPro"/>
</dbReference>
<dbReference type="InterPro" id="IPR035965">
    <property type="entry name" value="PAS-like_dom_sf"/>
</dbReference>
<feature type="domain" description="Response regulatory" evidence="9">
    <location>
        <begin position="609"/>
        <end position="725"/>
    </location>
</feature>
<dbReference type="EC" id="2.7.13.3" evidence="2"/>
<dbReference type="SUPFAM" id="SSF55874">
    <property type="entry name" value="ATPase domain of HSP90 chaperone/DNA topoisomerase II/histidine kinase"/>
    <property type="match status" value="1"/>
</dbReference>
<dbReference type="CDD" id="cd00156">
    <property type="entry name" value="REC"/>
    <property type="match status" value="1"/>
</dbReference>
<organism evidence="10 11">
    <name type="scientific">Palleronia abyssalis</name>
    <dbReference type="NCBI Taxonomy" id="1501240"/>
    <lineage>
        <taxon>Bacteria</taxon>
        <taxon>Pseudomonadati</taxon>
        <taxon>Pseudomonadota</taxon>
        <taxon>Alphaproteobacteria</taxon>
        <taxon>Rhodobacterales</taxon>
        <taxon>Roseobacteraceae</taxon>
        <taxon>Palleronia</taxon>
    </lineage>
</organism>
<evidence type="ECO:0000256" key="2">
    <source>
        <dbReference type="ARBA" id="ARBA00012438"/>
    </source>
</evidence>
<evidence type="ECO:0000256" key="6">
    <source>
        <dbReference type="PROSITE-ProRule" id="PRU00169"/>
    </source>
</evidence>
<reference evidence="10 11" key="1">
    <citation type="submission" date="2018-03" db="EMBL/GenBank/DDBJ databases">
        <authorList>
            <person name="Keele B.F."/>
        </authorList>
    </citation>
    <scope>NUCLEOTIDE SEQUENCE [LARGE SCALE GENOMIC DNA]</scope>
    <source>
        <strain evidence="10 11">CECT 8504</strain>
    </source>
</reference>
<dbReference type="EMBL" id="ONZF01000003">
    <property type="protein sequence ID" value="SPJ24018.1"/>
    <property type="molecule type" value="Genomic_DNA"/>
</dbReference>
<dbReference type="CDD" id="cd00082">
    <property type="entry name" value="HisKA"/>
    <property type="match status" value="1"/>
</dbReference>
<dbReference type="Gene3D" id="3.30.450.20">
    <property type="entry name" value="PAS domain"/>
    <property type="match status" value="1"/>
</dbReference>
<dbReference type="Pfam" id="PF00072">
    <property type="entry name" value="Response_reg"/>
    <property type="match status" value="1"/>
</dbReference>
<dbReference type="AlphaFoldDB" id="A0A2R8BV30"/>
<gene>
    <name evidence="10" type="primary">arcB_4</name>
    <name evidence="10" type="ORF">PAA8504_01840</name>
</gene>
<dbReference type="PROSITE" id="PS50110">
    <property type="entry name" value="RESPONSE_REGULATORY"/>
    <property type="match status" value="1"/>
</dbReference>
<feature type="coiled-coil region" evidence="7">
    <location>
        <begin position="331"/>
        <end position="362"/>
    </location>
</feature>
<dbReference type="OrthoDB" id="9764438at2"/>
<dbReference type="PROSITE" id="PS50109">
    <property type="entry name" value="HIS_KIN"/>
    <property type="match status" value="1"/>
</dbReference>
<evidence type="ECO:0000256" key="4">
    <source>
        <dbReference type="ARBA" id="ARBA00022679"/>
    </source>
</evidence>
<sequence>MSDAPGLIDPADPVEVQNAKLMRIAQSLMRKVEQAGSDPGLAYSQFERAALLEAQVRQRTVDLERTLALLHEANAAAEAARSNMAEAVESVQEGFALFDHSDHLVMSNSRFCREIADIVPRIEPGLPFADYVALVSQSIYLALPEGETRAQWMARRMARHADDSTVFNVRLTRDRWLQVGEHRTASGGTVILQTDVSEIMRAERVKRDRLLDEQAQMVRATLDHLNQGVCIFSARQRLVGWNDRMEDLLDRPIDGQVLGIRFTALVERLDEQIAFSSHFTREHLIAWANRTRPRRPISFEVNRGRDAILSVFAQEIPDRGFVISFTDVTAEREAERALRDMNETLERRVEERTEELGIALEEARRANASKTRFVAAASHDLLQPLSAAKLFVSHLEERAGSDAARATASKAVSALSSVEQIIEALLDISKLDSGQATMRVQEVELGRILHSLQSELGPAADAKGLRLKILDSTHIVRSDPVFLRRILQNLVSNAIRYTSAGRVLVGARRLGGTTRIEVRDTGPGIADEDRATIFQEFRQLGPSASGAQGLGLGLAIVERACGMLGHPLDLLSVPGRGSTFSVTVPRLSTLPQARPPRNDGLAPRTRGLVVLLVENDAEMSAALTLMIESWDNHVIPADSGEAAMDLLAEIDIIPDRLLIDYQLGDGMTGLDLIAVLRTRHGPIPAAVISASRHEDIAASCAAAGVSLIPKPLDRHRLIRLIDDPADAQA</sequence>
<keyword evidence="3 6" id="KW-0597">Phosphoprotein</keyword>
<dbReference type="SMART" id="SM00388">
    <property type="entry name" value="HisKA"/>
    <property type="match status" value="1"/>
</dbReference>
<accession>A0A2R8BV30</accession>
<dbReference type="SMART" id="SM00448">
    <property type="entry name" value="REC"/>
    <property type="match status" value="1"/>
</dbReference>
<dbReference type="InterPro" id="IPR011006">
    <property type="entry name" value="CheY-like_superfamily"/>
</dbReference>
<dbReference type="Gene3D" id="1.10.287.130">
    <property type="match status" value="1"/>
</dbReference>
<evidence type="ECO:0000256" key="1">
    <source>
        <dbReference type="ARBA" id="ARBA00000085"/>
    </source>
</evidence>
<evidence type="ECO:0000256" key="7">
    <source>
        <dbReference type="SAM" id="Coils"/>
    </source>
</evidence>
<dbReference type="InterPro" id="IPR004358">
    <property type="entry name" value="Sig_transdc_His_kin-like_C"/>
</dbReference>
<protein>
    <recommendedName>
        <fullName evidence="2">histidine kinase</fullName>
        <ecNumber evidence="2">2.7.13.3</ecNumber>
    </recommendedName>
</protein>
<feature type="modified residue" description="4-aspartylphosphate" evidence="6">
    <location>
        <position position="660"/>
    </location>
</feature>
<feature type="coiled-coil region" evidence="7">
    <location>
        <begin position="63"/>
        <end position="90"/>
    </location>
</feature>
<dbReference type="SUPFAM" id="SSF52172">
    <property type="entry name" value="CheY-like"/>
    <property type="match status" value="1"/>
</dbReference>
<dbReference type="PANTHER" id="PTHR43047">
    <property type="entry name" value="TWO-COMPONENT HISTIDINE PROTEIN KINASE"/>
    <property type="match status" value="1"/>
</dbReference>
<evidence type="ECO:0000259" key="9">
    <source>
        <dbReference type="PROSITE" id="PS50110"/>
    </source>
</evidence>
<dbReference type="PANTHER" id="PTHR43047:SF9">
    <property type="entry name" value="HISTIDINE KINASE"/>
    <property type="match status" value="1"/>
</dbReference>
<keyword evidence="5" id="KW-0418">Kinase</keyword>
<dbReference type="InterPro" id="IPR005467">
    <property type="entry name" value="His_kinase_dom"/>
</dbReference>
<keyword evidence="7" id="KW-0175">Coiled coil</keyword>
<dbReference type="PRINTS" id="PR00344">
    <property type="entry name" value="BCTRLSENSOR"/>
</dbReference>
<dbReference type="Gene3D" id="3.30.565.10">
    <property type="entry name" value="Histidine kinase-like ATPase, C-terminal domain"/>
    <property type="match status" value="1"/>
</dbReference>
<dbReference type="Pfam" id="PF00512">
    <property type="entry name" value="HisKA"/>
    <property type="match status" value="1"/>
</dbReference>
<dbReference type="GO" id="GO:0009927">
    <property type="term" value="F:histidine phosphotransfer kinase activity"/>
    <property type="evidence" value="ECO:0007669"/>
    <property type="project" value="TreeGrafter"/>
</dbReference>
<dbReference type="Gene3D" id="3.40.50.2300">
    <property type="match status" value="1"/>
</dbReference>
<dbReference type="InterPro" id="IPR003661">
    <property type="entry name" value="HisK_dim/P_dom"/>
</dbReference>
<comment type="catalytic activity">
    <reaction evidence="1">
        <text>ATP + protein L-histidine = ADP + protein N-phospho-L-histidine.</text>
        <dbReference type="EC" id="2.7.13.3"/>
    </reaction>
</comment>
<proteinExistence type="predicted"/>
<dbReference type="InterPro" id="IPR036097">
    <property type="entry name" value="HisK_dim/P_sf"/>
</dbReference>
<evidence type="ECO:0000256" key="5">
    <source>
        <dbReference type="ARBA" id="ARBA00022777"/>
    </source>
</evidence>
<dbReference type="SUPFAM" id="SSF55785">
    <property type="entry name" value="PYP-like sensor domain (PAS domain)"/>
    <property type="match status" value="1"/>
</dbReference>
<dbReference type="Pfam" id="PF12860">
    <property type="entry name" value="PAS_7"/>
    <property type="match status" value="2"/>
</dbReference>
<dbReference type="FunFam" id="3.30.565.10:FF:000049">
    <property type="entry name" value="Two-component sensor histidine kinase"/>
    <property type="match status" value="1"/>
</dbReference>
<keyword evidence="11" id="KW-1185">Reference proteome</keyword>
<dbReference type="SMART" id="SM00387">
    <property type="entry name" value="HATPase_c"/>
    <property type="match status" value="1"/>
</dbReference>
<dbReference type="GO" id="GO:0005886">
    <property type="term" value="C:plasma membrane"/>
    <property type="evidence" value="ECO:0007669"/>
    <property type="project" value="TreeGrafter"/>
</dbReference>
<dbReference type="RefSeq" id="WP_108893865.1">
    <property type="nucleotide sequence ID" value="NZ_ONZF01000003.1"/>
</dbReference>
<feature type="domain" description="Histidine kinase" evidence="8">
    <location>
        <begin position="376"/>
        <end position="588"/>
    </location>
</feature>
<dbReference type="SUPFAM" id="SSF47384">
    <property type="entry name" value="Homodimeric domain of signal transducing histidine kinase"/>
    <property type="match status" value="1"/>
</dbReference>
<dbReference type="InterPro" id="IPR036890">
    <property type="entry name" value="HATPase_C_sf"/>
</dbReference>
<keyword evidence="4 10" id="KW-0808">Transferase</keyword>
<name>A0A2R8BV30_9RHOB</name>
<dbReference type="Proteomes" id="UP000244912">
    <property type="component" value="Unassembled WGS sequence"/>
</dbReference>
<dbReference type="InterPro" id="IPR001789">
    <property type="entry name" value="Sig_transdc_resp-reg_receiver"/>
</dbReference>